<dbReference type="InterPro" id="IPR050736">
    <property type="entry name" value="Sensor_HK_Regulatory"/>
</dbReference>
<dbReference type="PROSITE" id="PS50112">
    <property type="entry name" value="PAS"/>
    <property type="match status" value="1"/>
</dbReference>
<accession>A0A6L5XHP7</accession>
<evidence type="ECO:0000256" key="4">
    <source>
        <dbReference type="ARBA" id="ARBA00022679"/>
    </source>
</evidence>
<dbReference type="EMBL" id="VUMH01000001">
    <property type="protein sequence ID" value="MSS26647.1"/>
    <property type="molecule type" value="Genomic_DNA"/>
</dbReference>
<keyword evidence="7" id="KW-1133">Transmembrane helix</keyword>
<evidence type="ECO:0000256" key="1">
    <source>
        <dbReference type="ARBA" id="ARBA00000085"/>
    </source>
</evidence>
<dbReference type="PANTHER" id="PTHR43711:SF1">
    <property type="entry name" value="HISTIDINE KINASE 1"/>
    <property type="match status" value="1"/>
</dbReference>
<feature type="domain" description="Histidine kinase" evidence="8">
    <location>
        <begin position="383"/>
        <end position="601"/>
    </location>
</feature>
<dbReference type="SMART" id="SM00091">
    <property type="entry name" value="PAS"/>
    <property type="match status" value="1"/>
</dbReference>
<keyword evidence="3" id="KW-0597">Phosphoprotein</keyword>
<dbReference type="Pfam" id="PF00512">
    <property type="entry name" value="HisKA"/>
    <property type="match status" value="1"/>
</dbReference>
<dbReference type="InterPro" id="IPR003594">
    <property type="entry name" value="HATPase_dom"/>
</dbReference>
<dbReference type="RefSeq" id="WP_154508332.1">
    <property type="nucleotide sequence ID" value="NZ_VUMH01000001.1"/>
</dbReference>
<dbReference type="SMART" id="SM00387">
    <property type="entry name" value="HATPase_c"/>
    <property type="match status" value="1"/>
</dbReference>
<protein>
    <recommendedName>
        <fullName evidence="2">histidine kinase</fullName>
        <ecNumber evidence="2">2.7.13.3</ecNumber>
    </recommendedName>
</protein>
<evidence type="ECO:0000256" key="6">
    <source>
        <dbReference type="ARBA" id="ARBA00023012"/>
    </source>
</evidence>
<dbReference type="Pfam" id="PF02518">
    <property type="entry name" value="HATPase_c"/>
    <property type="match status" value="1"/>
</dbReference>
<dbReference type="PROSITE" id="PS50109">
    <property type="entry name" value="HIS_KIN"/>
    <property type="match status" value="1"/>
</dbReference>
<dbReference type="GO" id="GO:0000155">
    <property type="term" value="F:phosphorelay sensor kinase activity"/>
    <property type="evidence" value="ECO:0007669"/>
    <property type="project" value="InterPro"/>
</dbReference>
<keyword evidence="6" id="KW-0902">Two-component regulatory system</keyword>
<organism evidence="10 11">
    <name type="scientific">Desulfovibrio porci</name>
    <dbReference type="NCBI Taxonomy" id="2605782"/>
    <lineage>
        <taxon>Bacteria</taxon>
        <taxon>Pseudomonadati</taxon>
        <taxon>Thermodesulfobacteriota</taxon>
        <taxon>Desulfovibrionia</taxon>
        <taxon>Desulfovibrionales</taxon>
        <taxon>Desulfovibrionaceae</taxon>
        <taxon>Desulfovibrio</taxon>
    </lineage>
</organism>
<dbReference type="SUPFAM" id="SSF55785">
    <property type="entry name" value="PYP-like sensor domain (PAS domain)"/>
    <property type="match status" value="1"/>
</dbReference>
<sequence length="618" mass="67197">MEMAVLPTLHRSISQATLRLVLAFGLLGVLLCTGFFFAGRAPDSLVRQNYDSVVLARQMSTALAGWRFPALYAEKDRAAWRTSFDEALAGARANVTETGESAAVEAVALSWDGLLRAAPRDADEAYKLLRMKIEALVALNEEGIQRRITEGRWWRDIVFAAGVGLFLICTLWAFFQTDAIAARIAHPLRRAAEVLQAGPPLRKALHLPPPQTLEVRILFEEFARLWGRLGQLDAVNLNRLIAEKNKLAVLLDAAEDAVLMLGPGGAVEHASSRMLALLGLKAKDVLGRPWSDLSSMAPNYLALRAVLHSALNGSRDIALVDPDRKGGEGNERWFMVRRRIVEEQSRGARPAAGAGAKLGQVFLLTEITEKKRRDALRAEMMDWISHELKTPVHSLGLAADLLARRPENGTDPDMAALVATVREDAARLRDVAAQFLDIARMSPHALELRPAPLDLRDCLARWLQPFELTAREAGVTLRYDAAPDLPPVLLDQERFAWVLSNLVSNALRAVSAGGTVSVDAGLDGDALVLRVADDGPGIDAELAGHLFEPFSHKRAAGRRLSIAGLGLAISRAIVEGHGGTLDYVPAPEGGVVFTVRLPLPTREAGMEGEQICPVTTRN</sequence>
<keyword evidence="7" id="KW-0812">Transmembrane</keyword>
<dbReference type="SMART" id="SM00388">
    <property type="entry name" value="HisKA"/>
    <property type="match status" value="1"/>
</dbReference>
<dbReference type="Proteomes" id="UP000477488">
    <property type="component" value="Unassembled WGS sequence"/>
</dbReference>
<comment type="caution">
    <text evidence="10">The sequence shown here is derived from an EMBL/GenBank/DDBJ whole genome shotgun (WGS) entry which is preliminary data.</text>
</comment>
<evidence type="ECO:0000256" key="7">
    <source>
        <dbReference type="SAM" id="Phobius"/>
    </source>
</evidence>
<keyword evidence="7" id="KW-0472">Membrane</keyword>
<dbReference type="InterPro" id="IPR035965">
    <property type="entry name" value="PAS-like_dom_sf"/>
</dbReference>
<proteinExistence type="predicted"/>
<keyword evidence="11" id="KW-1185">Reference proteome</keyword>
<dbReference type="InterPro" id="IPR036097">
    <property type="entry name" value="HisK_dim/P_sf"/>
</dbReference>
<dbReference type="EC" id="2.7.13.3" evidence="2"/>
<feature type="transmembrane region" description="Helical" evidence="7">
    <location>
        <begin position="157"/>
        <end position="175"/>
    </location>
</feature>
<dbReference type="PANTHER" id="PTHR43711">
    <property type="entry name" value="TWO-COMPONENT HISTIDINE KINASE"/>
    <property type="match status" value="1"/>
</dbReference>
<dbReference type="SUPFAM" id="SSF47384">
    <property type="entry name" value="Homodimeric domain of signal transducing histidine kinase"/>
    <property type="match status" value="1"/>
</dbReference>
<name>A0A6L5XHP7_9BACT</name>
<dbReference type="Gene3D" id="3.30.565.10">
    <property type="entry name" value="Histidine kinase-like ATPase, C-terminal domain"/>
    <property type="match status" value="1"/>
</dbReference>
<evidence type="ECO:0000259" key="9">
    <source>
        <dbReference type="PROSITE" id="PS50112"/>
    </source>
</evidence>
<comment type="catalytic activity">
    <reaction evidence="1">
        <text>ATP + protein L-histidine = ADP + protein N-phospho-L-histidine.</text>
        <dbReference type="EC" id="2.7.13.3"/>
    </reaction>
</comment>
<dbReference type="AlphaFoldDB" id="A0A6L5XHP7"/>
<dbReference type="InterPro" id="IPR003661">
    <property type="entry name" value="HisK_dim/P_dom"/>
</dbReference>
<dbReference type="InterPro" id="IPR000014">
    <property type="entry name" value="PAS"/>
</dbReference>
<dbReference type="PRINTS" id="PR00344">
    <property type="entry name" value="BCTRLSENSOR"/>
</dbReference>
<dbReference type="InterPro" id="IPR004358">
    <property type="entry name" value="Sig_transdc_His_kin-like_C"/>
</dbReference>
<gene>
    <name evidence="10" type="ORF">FYJ44_00985</name>
</gene>
<dbReference type="Gene3D" id="1.10.287.130">
    <property type="match status" value="1"/>
</dbReference>
<dbReference type="CDD" id="cd00082">
    <property type="entry name" value="HisKA"/>
    <property type="match status" value="1"/>
</dbReference>
<dbReference type="CDD" id="cd00075">
    <property type="entry name" value="HATPase"/>
    <property type="match status" value="1"/>
</dbReference>
<keyword evidence="5 10" id="KW-0418">Kinase</keyword>
<dbReference type="InterPro" id="IPR036890">
    <property type="entry name" value="HATPase_C_sf"/>
</dbReference>
<evidence type="ECO:0000256" key="3">
    <source>
        <dbReference type="ARBA" id="ARBA00022553"/>
    </source>
</evidence>
<evidence type="ECO:0000313" key="10">
    <source>
        <dbReference type="EMBL" id="MSS26647.1"/>
    </source>
</evidence>
<evidence type="ECO:0000259" key="8">
    <source>
        <dbReference type="PROSITE" id="PS50109"/>
    </source>
</evidence>
<feature type="transmembrane region" description="Helical" evidence="7">
    <location>
        <begin position="20"/>
        <end position="38"/>
    </location>
</feature>
<keyword evidence="4" id="KW-0808">Transferase</keyword>
<evidence type="ECO:0000313" key="11">
    <source>
        <dbReference type="Proteomes" id="UP000477488"/>
    </source>
</evidence>
<dbReference type="SUPFAM" id="SSF55874">
    <property type="entry name" value="ATPase domain of HSP90 chaperone/DNA topoisomerase II/histidine kinase"/>
    <property type="match status" value="1"/>
</dbReference>
<reference evidence="10 11" key="1">
    <citation type="submission" date="2019-09" db="EMBL/GenBank/DDBJ databases">
        <title>In-depth cultivation of the pig gut microbiome towards novel bacterial diversity and tailored functional studies.</title>
        <authorList>
            <person name="Wylensek D."/>
            <person name="Hitch T.C.A."/>
            <person name="Clavel T."/>
        </authorList>
    </citation>
    <scope>NUCLEOTIDE SEQUENCE [LARGE SCALE GENOMIC DNA]</scope>
    <source>
        <strain evidence="10 11">PG-178-WT-4</strain>
    </source>
</reference>
<evidence type="ECO:0000256" key="2">
    <source>
        <dbReference type="ARBA" id="ARBA00012438"/>
    </source>
</evidence>
<feature type="domain" description="PAS" evidence="9">
    <location>
        <begin position="243"/>
        <end position="314"/>
    </location>
</feature>
<evidence type="ECO:0000256" key="5">
    <source>
        <dbReference type="ARBA" id="ARBA00022777"/>
    </source>
</evidence>
<dbReference type="InterPro" id="IPR005467">
    <property type="entry name" value="His_kinase_dom"/>
</dbReference>
<dbReference type="Gene3D" id="3.30.450.20">
    <property type="entry name" value="PAS domain"/>
    <property type="match status" value="1"/>
</dbReference>